<gene>
    <name evidence="1" type="ORF">PLEPLA_LOCUS10936</name>
</gene>
<protein>
    <submittedName>
        <fullName evidence="1">Uncharacterized protein</fullName>
    </submittedName>
</protein>
<evidence type="ECO:0000313" key="2">
    <source>
        <dbReference type="Proteomes" id="UP001153269"/>
    </source>
</evidence>
<reference evidence="1" key="1">
    <citation type="submission" date="2020-03" db="EMBL/GenBank/DDBJ databases">
        <authorList>
            <person name="Weist P."/>
        </authorList>
    </citation>
    <scope>NUCLEOTIDE SEQUENCE</scope>
</reference>
<keyword evidence="2" id="KW-1185">Reference proteome</keyword>
<proteinExistence type="predicted"/>
<organism evidence="1 2">
    <name type="scientific">Pleuronectes platessa</name>
    <name type="common">European plaice</name>
    <dbReference type="NCBI Taxonomy" id="8262"/>
    <lineage>
        <taxon>Eukaryota</taxon>
        <taxon>Metazoa</taxon>
        <taxon>Chordata</taxon>
        <taxon>Craniata</taxon>
        <taxon>Vertebrata</taxon>
        <taxon>Euteleostomi</taxon>
        <taxon>Actinopterygii</taxon>
        <taxon>Neopterygii</taxon>
        <taxon>Teleostei</taxon>
        <taxon>Neoteleostei</taxon>
        <taxon>Acanthomorphata</taxon>
        <taxon>Carangaria</taxon>
        <taxon>Pleuronectiformes</taxon>
        <taxon>Pleuronectoidei</taxon>
        <taxon>Pleuronectidae</taxon>
        <taxon>Pleuronectes</taxon>
    </lineage>
</organism>
<name>A0A9N7YER6_PLEPL</name>
<accession>A0A9N7YER6</accession>
<dbReference type="AlphaFoldDB" id="A0A9N7YER6"/>
<comment type="caution">
    <text evidence="1">The sequence shown here is derived from an EMBL/GenBank/DDBJ whole genome shotgun (WGS) entry which is preliminary data.</text>
</comment>
<dbReference type="Proteomes" id="UP001153269">
    <property type="component" value="Unassembled WGS sequence"/>
</dbReference>
<dbReference type="EMBL" id="CADEAL010000628">
    <property type="protein sequence ID" value="CAB1423018.1"/>
    <property type="molecule type" value="Genomic_DNA"/>
</dbReference>
<sequence>MWLLLSHRSFPFNPDRGDIITREEEGGIPANAIFAQRTHSSSRGAPSCHLLIGSPGPRAAVVGFDVGRRSSSPIGGKYVIHAGGRGASVRLHWQRMSWRTDA</sequence>
<evidence type="ECO:0000313" key="1">
    <source>
        <dbReference type="EMBL" id="CAB1423018.1"/>
    </source>
</evidence>